<dbReference type="GO" id="GO:0003755">
    <property type="term" value="F:peptidyl-prolyl cis-trans isomerase activity"/>
    <property type="evidence" value="ECO:0007669"/>
    <property type="project" value="UniProtKB-KW"/>
</dbReference>
<dbReference type="EMBL" id="AMGY01000006">
    <property type="protein sequence ID" value="EXJ80837.1"/>
    <property type="molecule type" value="Genomic_DNA"/>
</dbReference>
<keyword evidence="10" id="KW-1185">Reference proteome</keyword>
<dbReference type="InterPro" id="IPR046357">
    <property type="entry name" value="PPIase_dom_sf"/>
</dbReference>
<dbReference type="GO" id="GO:0005737">
    <property type="term" value="C:cytoplasm"/>
    <property type="evidence" value="ECO:0007669"/>
    <property type="project" value="TreeGrafter"/>
</dbReference>
<dbReference type="Proteomes" id="UP000019478">
    <property type="component" value="Unassembled WGS sequence"/>
</dbReference>
<sequence length="129" mass="14068">MSQFERKVITPGNGVDYPQTGDQVTIEYTGWLFDPSKAANGFKGTQFDSSVGRGDFQTQIGVGRVIPGWDVGVKQMSLGEKSTLIIPGNMAYGERLVLYNLSQKIIVDPTDAMSRHPPVTVLQSLFSAN</sequence>
<accession>W9XK34</accession>
<dbReference type="PROSITE" id="PS50059">
    <property type="entry name" value="FKBP_PPIASE"/>
    <property type="match status" value="1"/>
</dbReference>
<feature type="domain" description="PPIase FKBP-type" evidence="8">
    <location>
        <begin position="21"/>
        <end position="95"/>
    </location>
</feature>
<dbReference type="InterPro" id="IPR050689">
    <property type="entry name" value="FKBP-type_PPIase"/>
</dbReference>
<dbReference type="Pfam" id="PF00254">
    <property type="entry name" value="FKBP_C"/>
    <property type="match status" value="1"/>
</dbReference>
<proteinExistence type="inferred from homology"/>
<dbReference type="EC" id="5.2.1.8" evidence="3 7"/>
<evidence type="ECO:0000256" key="5">
    <source>
        <dbReference type="ARBA" id="ARBA00023235"/>
    </source>
</evidence>
<comment type="function">
    <text evidence="2">PPIases accelerate the folding of proteins. It catalyzes the cis-trans isomerization of proline imidic peptide bonds in oligopeptides.</text>
</comment>
<evidence type="ECO:0000256" key="3">
    <source>
        <dbReference type="ARBA" id="ARBA00013194"/>
    </source>
</evidence>
<dbReference type="InterPro" id="IPR001179">
    <property type="entry name" value="PPIase_FKBP_dom"/>
</dbReference>
<keyword evidence="5 7" id="KW-0413">Isomerase</keyword>
<evidence type="ECO:0000256" key="4">
    <source>
        <dbReference type="ARBA" id="ARBA00023110"/>
    </source>
</evidence>
<dbReference type="STRING" id="1182542.W9XK34"/>
<evidence type="ECO:0000313" key="10">
    <source>
        <dbReference type="Proteomes" id="UP000019478"/>
    </source>
</evidence>
<evidence type="ECO:0000259" key="8">
    <source>
        <dbReference type="PROSITE" id="PS50059"/>
    </source>
</evidence>
<dbReference type="RefSeq" id="XP_007735425.1">
    <property type="nucleotide sequence ID" value="XM_007737235.1"/>
</dbReference>
<comment type="similarity">
    <text evidence="6">Belongs to the FKBP-type PPIase family. FKBP1 subfamily.</text>
</comment>
<dbReference type="GeneID" id="19171225"/>
<evidence type="ECO:0000256" key="7">
    <source>
        <dbReference type="PROSITE-ProRule" id="PRU00277"/>
    </source>
</evidence>
<dbReference type="SUPFAM" id="SSF54534">
    <property type="entry name" value="FKBP-like"/>
    <property type="match status" value="1"/>
</dbReference>
<dbReference type="AlphaFoldDB" id="W9XK34"/>
<dbReference type="HOGENOM" id="CLU_013615_12_1_1"/>
<comment type="caution">
    <text evidence="9">The sequence shown here is derived from an EMBL/GenBank/DDBJ whole genome shotgun (WGS) entry which is preliminary data.</text>
</comment>
<protein>
    <recommendedName>
        <fullName evidence="3 7">peptidylprolyl isomerase</fullName>
        <ecNumber evidence="3 7">5.2.1.8</ecNumber>
    </recommendedName>
</protein>
<reference evidence="9 10" key="1">
    <citation type="submission" date="2013-03" db="EMBL/GenBank/DDBJ databases">
        <title>The Genome Sequence of Capronia epimyces CBS 606.96.</title>
        <authorList>
            <consortium name="The Broad Institute Genomics Platform"/>
            <person name="Cuomo C."/>
            <person name="de Hoog S."/>
            <person name="Gorbushina A."/>
            <person name="Walker B."/>
            <person name="Young S.K."/>
            <person name="Zeng Q."/>
            <person name="Gargeya S."/>
            <person name="Fitzgerald M."/>
            <person name="Haas B."/>
            <person name="Abouelleil A."/>
            <person name="Allen A.W."/>
            <person name="Alvarado L."/>
            <person name="Arachchi H.M."/>
            <person name="Berlin A.M."/>
            <person name="Chapman S.B."/>
            <person name="Gainer-Dewar J."/>
            <person name="Goldberg J."/>
            <person name="Griggs A."/>
            <person name="Gujja S."/>
            <person name="Hansen M."/>
            <person name="Howarth C."/>
            <person name="Imamovic A."/>
            <person name="Ireland A."/>
            <person name="Larimer J."/>
            <person name="McCowan C."/>
            <person name="Murphy C."/>
            <person name="Pearson M."/>
            <person name="Poon T.W."/>
            <person name="Priest M."/>
            <person name="Roberts A."/>
            <person name="Saif S."/>
            <person name="Shea T."/>
            <person name="Sisk P."/>
            <person name="Sykes S."/>
            <person name="Wortman J."/>
            <person name="Nusbaum C."/>
            <person name="Birren B."/>
        </authorList>
    </citation>
    <scope>NUCLEOTIDE SEQUENCE [LARGE SCALE GENOMIC DNA]</scope>
    <source>
        <strain evidence="9 10">CBS 606.96</strain>
    </source>
</reference>
<gene>
    <name evidence="9" type="ORF">A1O3_07122</name>
</gene>
<dbReference type="PANTHER" id="PTHR10516:SF443">
    <property type="entry name" value="FK506-BINDING PROTEIN 59-RELATED"/>
    <property type="match status" value="1"/>
</dbReference>
<evidence type="ECO:0000313" key="9">
    <source>
        <dbReference type="EMBL" id="EXJ80837.1"/>
    </source>
</evidence>
<organism evidence="9 10">
    <name type="scientific">Capronia epimyces CBS 606.96</name>
    <dbReference type="NCBI Taxonomy" id="1182542"/>
    <lineage>
        <taxon>Eukaryota</taxon>
        <taxon>Fungi</taxon>
        <taxon>Dikarya</taxon>
        <taxon>Ascomycota</taxon>
        <taxon>Pezizomycotina</taxon>
        <taxon>Eurotiomycetes</taxon>
        <taxon>Chaetothyriomycetidae</taxon>
        <taxon>Chaetothyriales</taxon>
        <taxon>Herpotrichiellaceae</taxon>
        <taxon>Capronia</taxon>
    </lineage>
</organism>
<dbReference type="Gene3D" id="3.10.50.40">
    <property type="match status" value="1"/>
</dbReference>
<evidence type="ECO:0000256" key="1">
    <source>
        <dbReference type="ARBA" id="ARBA00000971"/>
    </source>
</evidence>
<comment type="catalytic activity">
    <reaction evidence="1 7">
        <text>[protein]-peptidylproline (omega=180) = [protein]-peptidylproline (omega=0)</text>
        <dbReference type="Rhea" id="RHEA:16237"/>
        <dbReference type="Rhea" id="RHEA-COMP:10747"/>
        <dbReference type="Rhea" id="RHEA-COMP:10748"/>
        <dbReference type="ChEBI" id="CHEBI:83833"/>
        <dbReference type="ChEBI" id="CHEBI:83834"/>
        <dbReference type="EC" id="5.2.1.8"/>
    </reaction>
</comment>
<evidence type="ECO:0000256" key="2">
    <source>
        <dbReference type="ARBA" id="ARBA00002388"/>
    </source>
</evidence>
<name>W9XK34_9EURO</name>
<dbReference type="eggNOG" id="KOG0544">
    <property type="taxonomic scope" value="Eukaryota"/>
</dbReference>
<evidence type="ECO:0000256" key="6">
    <source>
        <dbReference type="ARBA" id="ARBA00038106"/>
    </source>
</evidence>
<dbReference type="PANTHER" id="PTHR10516">
    <property type="entry name" value="PEPTIDYL-PROLYL CIS-TRANS ISOMERASE"/>
    <property type="match status" value="1"/>
</dbReference>
<keyword evidence="4 7" id="KW-0697">Rotamase</keyword>
<dbReference type="OrthoDB" id="1902587at2759"/>